<evidence type="ECO:0000313" key="4">
    <source>
        <dbReference type="Proteomes" id="UP001283361"/>
    </source>
</evidence>
<feature type="compositionally biased region" description="Low complexity" evidence="1">
    <location>
        <begin position="128"/>
        <end position="142"/>
    </location>
</feature>
<protein>
    <recommendedName>
        <fullName evidence="2">UBX domain-containing protein</fullName>
    </recommendedName>
</protein>
<feature type="domain" description="UBX" evidence="2">
    <location>
        <begin position="428"/>
        <end position="491"/>
    </location>
</feature>
<feature type="compositionally biased region" description="Low complexity" evidence="1">
    <location>
        <begin position="386"/>
        <end position="398"/>
    </location>
</feature>
<reference evidence="3" key="1">
    <citation type="journal article" date="2023" name="G3 (Bethesda)">
        <title>A reference genome for the long-term kleptoplast-retaining sea slug Elysia crispata morphotype clarki.</title>
        <authorList>
            <person name="Eastman K.E."/>
            <person name="Pendleton A.L."/>
            <person name="Shaikh M.A."/>
            <person name="Suttiyut T."/>
            <person name="Ogas R."/>
            <person name="Tomko P."/>
            <person name="Gavelis G."/>
            <person name="Widhalm J.R."/>
            <person name="Wisecaver J.H."/>
        </authorList>
    </citation>
    <scope>NUCLEOTIDE SEQUENCE</scope>
    <source>
        <strain evidence="3">ECLA1</strain>
    </source>
</reference>
<comment type="caution">
    <text evidence="3">The sequence shown here is derived from an EMBL/GenBank/DDBJ whole genome shotgun (WGS) entry which is preliminary data.</text>
</comment>
<dbReference type="Pfam" id="PF00789">
    <property type="entry name" value="UBX"/>
    <property type="match status" value="1"/>
</dbReference>
<dbReference type="Gene3D" id="3.10.20.90">
    <property type="entry name" value="Phosphatidylinositol 3-kinase Catalytic Subunit, Chain A, domain 1"/>
    <property type="match status" value="1"/>
</dbReference>
<keyword evidence="4" id="KW-1185">Reference proteome</keyword>
<dbReference type="InterPro" id="IPR001012">
    <property type="entry name" value="UBX_dom"/>
</dbReference>
<feature type="compositionally biased region" description="Basic residues" evidence="1">
    <location>
        <begin position="143"/>
        <end position="152"/>
    </location>
</feature>
<dbReference type="AlphaFoldDB" id="A0AAE0ZJ27"/>
<feature type="compositionally biased region" description="Low complexity" evidence="1">
    <location>
        <begin position="327"/>
        <end position="339"/>
    </location>
</feature>
<feature type="region of interest" description="Disordered" evidence="1">
    <location>
        <begin position="21"/>
        <end position="213"/>
    </location>
</feature>
<sequence length="495" mass="54368">MAQGRPLSRHGRYDAFIGMPVKEAENDDFYRKPGYMNSSYPSPRPKSGYKNRGQAKAFEYDQYARVTTPREEPPARPMSRRGADRYGSSSNRRMSLEDSDESFASTPPMPPSVSPDSGRSKGVSHQHPPSSASGRPPSGRPKSASHRIRSARKPSVDTDNVNIPYTPDHDMPDLTSARPPSSFSKYRLLPSIGTPTPPDFGEDNDDIKVRTHHPNHLYNVISEPGPHKQRPYHHSQQLHQNTYRGQVSQQPVPPHSSSGKRNSLNASGRVSSAVSDISVISARANSRSNPSQSVLSHTAEHIERLDLSKLDKETEELSGAGRRRKSSTSSSLSHTKTTKPGSGSHFQKVDVDPGSLYDGDDDDSDTASVPGYSATVSKQENDKVASTSPDSRSPPQSRRAVKKTVVVIPSPNEPAVSEILLAVKLPTDGTRHQRYFRTNEKLQAIVEYAEEVAGQDFGGYILVATAPKNIYKDLDDTIEDAGLEDKTVLHLEEND</sequence>
<feature type="compositionally biased region" description="Basic and acidic residues" evidence="1">
    <location>
        <begin position="22"/>
        <end position="31"/>
    </location>
</feature>
<evidence type="ECO:0000259" key="2">
    <source>
        <dbReference type="PROSITE" id="PS50033"/>
    </source>
</evidence>
<proteinExistence type="predicted"/>
<accession>A0AAE0ZJ27</accession>
<dbReference type="PROSITE" id="PS50033">
    <property type="entry name" value="UBX"/>
    <property type="match status" value="1"/>
</dbReference>
<organism evidence="3 4">
    <name type="scientific">Elysia crispata</name>
    <name type="common">lettuce slug</name>
    <dbReference type="NCBI Taxonomy" id="231223"/>
    <lineage>
        <taxon>Eukaryota</taxon>
        <taxon>Metazoa</taxon>
        <taxon>Spiralia</taxon>
        <taxon>Lophotrochozoa</taxon>
        <taxon>Mollusca</taxon>
        <taxon>Gastropoda</taxon>
        <taxon>Heterobranchia</taxon>
        <taxon>Euthyneura</taxon>
        <taxon>Panpulmonata</taxon>
        <taxon>Sacoglossa</taxon>
        <taxon>Placobranchoidea</taxon>
        <taxon>Plakobranchidae</taxon>
        <taxon>Elysia</taxon>
    </lineage>
</organism>
<feature type="region of interest" description="Disordered" evidence="1">
    <location>
        <begin position="306"/>
        <end position="402"/>
    </location>
</feature>
<dbReference type="InterPro" id="IPR029071">
    <property type="entry name" value="Ubiquitin-like_domsf"/>
</dbReference>
<dbReference type="SUPFAM" id="SSF54236">
    <property type="entry name" value="Ubiquitin-like"/>
    <property type="match status" value="1"/>
</dbReference>
<dbReference type="Proteomes" id="UP001283361">
    <property type="component" value="Unassembled WGS sequence"/>
</dbReference>
<name>A0AAE0ZJ27_9GAST</name>
<feature type="compositionally biased region" description="Polar residues" evidence="1">
    <location>
        <begin position="259"/>
        <end position="268"/>
    </location>
</feature>
<evidence type="ECO:0000313" key="3">
    <source>
        <dbReference type="EMBL" id="KAK3769347.1"/>
    </source>
</evidence>
<feature type="region of interest" description="Disordered" evidence="1">
    <location>
        <begin position="243"/>
        <end position="270"/>
    </location>
</feature>
<gene>
    <name evidence="3" type="ORF">RRG08_015111</name>
</gene>
<dbReference type="EMBL" id="JAWDGP010003940">
    <property type="protein sequence ID" value="KAK3769347.1"/>
    <property type="molecule type" value="Genomic_DNA"/>
</dbReference>
<evidence type="ECO:0000256" key="1">
    <source>
        <dbReference type="SAM" id="MobiDB-lite"/>
    </source>
</evidence>